<feature type="transmembrane region" description="Helical" evidence="7">
    <location>
        <begin position="198"/>
        <end position="219"/>
    </location>
</feature>
<evidence type="ECO:0000313" key="9">
    <source>
        <dbReference type="Proteomes" id="UP000182932"/>
    </source>
</evidence>
<dbReference type="Proteomes" id="UP000182932">
    <property type="component" value="Unassembled WGS sequence"/>
</dbReference>
<reference evidence="8 9" key="1">
    <citation type="submission" date="2016-10" db="EMBL/GenBank/DDBJ databases">
        <authorList>
            <person name="Varghese N."/>
            <person name="Submissions S."/>
        </authorList>
    </citation>
    <scope>NUCLEOTIDE SEQUENCE [LARGE SCALE GENOMIC DNA]</scope>
    <source>
        <strain evidence="8 9">FF3</strain>
    </source>
</reference>
<keyword evidence="3" id="KW-1003">Cell membrane</keyword>
<keyword evidence="5 7" id="KW-1133">Transmembrane helix</keyword>
<comment type="caution">
    <text evidence="8">The sequence shown here is derived from an EMBL/GenBank/DDBJ whole genome shotgun (WGS) entry which is preliminary data.</text>
</comment>
<gene>
    <name evidence="8" type="ORF">SAMN04487940_11861</name>
</gene>
<feature type="transmembrane region" description="Helical" evidence="7">
    <location>
        <begin position="357"/>
        <end position="375"/>
    </location>
</feature>
<evidence type="ECO:0000256" key="3">
    <source>
        <dbReference type="ARBA" id="ARBA00022475"/>
    </source>
</evidence>
<dbReference type="EMBL" id="FNYY01000018">
    <property type="protein sequence ID" value="SEK01335.1"/>
    <property type="molecule type" value="Genomic_DNA"/>
</dbReference>
<evidence type="ECO:0000256" key="4">
    <source>
        <dbReference type="ARBA" id="ARBA00022692"/>
    </source>
</evidence>
<name>A0A975ZQ54_9RHOB</name>
<organism evidence="8 9">
    <name type="scientific">Marinovum algicola</name>
    <dbReference type="NCBI Taxonomy" id="42444"/>
    <lineage>
        <taxon>Bacteria</taxon>
        <taxon>Pseudomonadati</taxon>
        <taxon>Pseudomonadota</taxon>
        <taxon>Alphaproteobacteria</taxon>
        <taxon>Rhodobacterales</taxon>
        <taxon>Roseobacteraceae</taxon>
        <taxon>Marinovum</taxon>
    </lineage>
</organism>
<comment type="similarity">
    <text evidence="2">Belongs to the polysaccharide synthase family.</text>
</comment>
<feature type="transmembrane region" description="Helical" evidence="7">
    <location>
        <begin position="67"/>
        <end position="89"/>
    </location>
</feature>
<dbReference type="GeneID" id="80820171"/>
<evidence type="ECO:0000256" key="6">
    <source>
        <dbReference type="ARBA" id="ARBA00023136"/>
    </source>
</evidence>
<feature type="transmembrane region" description="Helical" evidence="7">
    <location>
        <begin position="123"/>
        <end position="145"/>
    </location>
</feature>
<evidence type="ECO:0000256" key="2">
    <source>
        <dbReference type="ARBA" id="ARBA00007430"/>
    </source>
</evidence>
<feature type="transmembrane region" description="Helical" evidence="7">
    <location>
        <begin position="333"/>
        <end position="351"/>
    </location>
</feature>
<feature type="transmembrane region" description="Helical" evidence="7">
    <location>
        <begin position="17"/>
        <end position="41"/>
    </location>
</feature>
<evidence type="ECO:0000256" key="5">
    <source>
        <dbReference type="ARBA" id="ARBA00022989"/>
    </source>
</evidence>
<dbReference type="GO" id="GO:0005886">
    <property type="term" value="C:plasma membrane"/>
    <property type="evidence" value="ECO:0007669"/>
    <property type="project" value="UniProtKB-SubCell"/>
</dbReference>
<protein>
    <submittedName>
        <fullName evidence="8">Membrane protein involved in the export of O-antigen and teichoic acid</fullName>
    </submittedName>
</protein>
<sequence>MTGWAILLQWSRLGLSAAIFLLAARLLPLAEIGAFATAFALPKLLQTLHKAGVCELRITAEAPDRPIFLLSLATGLAAALLCLAATAVLPADSRPHLLALTALPLLNALAAPSEGALRRALRLHALALRTLAAQGLAAGLTLFGLMQGWGAWSLTGFALANAGLNAAFSLVLAPPRLTARGPALPLIPELARLTLRPLLNAATFPTVQFLIGLALGLPAAGAFQIAARLVELVDTLALAPLRYLALPRFKAMVGTAGFAAKLRQSVWRVALIVAVVYPATAALAPAVLPLLGPEKAQAALPLLPPLLLTGALSAVLMPLIQALVALGQSGLPLRLAAVNFGLSLTLLLPVLTHPQALWALPLGQTVAALVFLRQARTANATLAHRS</sequence>
<feature type="transmembrane region" description="Helical" evidence="7">
    <location>
        <begin position="306"/>
        <end position="326"/>
    </location>
</feature>
<accession>A0A975ZQ54</accession>
<dbReference type="PANTHER" id="PTHR30250">
    <property type="entry name" value="PST FAMILY PREDICTED COLANIC ACID TRANSPORTER"/>
    <property type="match status" value="1"/>
</dbReference>
<dbReference type="Pfam" id="PF13440">
    <property type="entry name" value="Polysacc_synt_3"/>
    <property type="match status" value="1"/>
</dbReference>
<dbReference type="RefSeq" id="WP_074838395.1">
    <property type="nucleotide sequence ID" value="NZ_CATMKJ010000016.1"/>
</dbReference>
<evidence type="ECO:0000256" key="7">
    <source>
        <dbReference type="SAM" id="Phobius"/>
    </source>
</evidence>
<proteinExistence type="inferred from homology"/>
<dbReference type="PANTHER" id="PTHR30250:SF10">
    <property type="entry name" value="LIPOPOLYSACCHARIDE BIOSYNTHESIS PROTEIN WZXC"/>
    <property type="match status" value="1"/>
</dbReference>
<keyword evidence="9" id="KW-1185">Reference proteome</keyword>
<dbReference type="InterPro" id="IPR050833">
    <property type="entry name" value="Poly_Biosynth_Transport"/>
</dbReference>
<keyword evidence="4 7" id="KW-0812">Transmembrane</keyword>
<feature type="transmembrane region" description="Helical" evidence="7">
    <location>
        <begin position="266"/>
        <end position="286"/>
    </location>
</feature>
<comment type="subcellular location">
    <subcellularLocation>
        <location evidence="1">Cell membrane</location>
        <topology evidence="1">Multi-pass membrane protein</topology>
    </subcellularLocation>
</comment>
<dbReference type="AlphaFoldDB" id="A0A975ZQ54"/>
<feature type="transmembrane region" description="Helical" evidence="7">
    <location>
        <begin position="225"/>
        <end position="245"/>
    </location>
</feature>
<keyword evidence="6 7" id="KW-0472">Membrane</keyword>
<evidence type="ECO:0000256" key="1">
    <source>
        <dbReference type="ARBA" id="ARBA00004651"/>
    </source>
</evidence>
<evidence type="ECO:0000313" key="8">
    <source>
        <dbReference type="EMBL" id="SEK01335.1"/>
    </source>
</evidence>
<feature type="transmembrane region" description="Helical" evidence="7">
    <location>
        <begin position="151"/>
        <end position="173"/>
    </location>
</feature>